<protein>
    <submittedName>
        <fullName evidence="1">Uncharacterized protein</fullName>
    </submittedName>
</protein>
<reference evidence="1 2" key="1">
    <citation type="submission" date="2019-11" db="EMBL/GenBank/DDBJ databases">
        <title>Identification of a novel strain.</title>
        <authorList>
            <person name="Xu Q."/>
            <person name="Wang G."/>
        </authorList>
    </citation>
    <scope>NUCLEOTIDE SEQUENCE [LARGE SCALE GENOMIC DNA]</scope>
    <source>
        <strain evidence="2">xq</strain>
    </source>
</reference>
<comment type="caution">
    <text evidence="1">The sequence shown here is derived from an EMBL/GenBank/DDBJ whole genome shotgun (WGS) entry which is preliminary data.</text>
</comment>
<organism evidence="1 2">
    <name type="scientific">Hyphomicrobium album</name>
    <dbReference type="NCBI Taxonomy" id="2665159"/>
    <lineage>
        <taxon>Bacteria</taxon>
        <taxon>Pseudomonadati</taxon>
        <taxon>Pseudomonadota</taxon>
        <taxon>Alphaproteobacteria</taxon>
        <taxon>Hyphomicrobiales</taxon>
        <taxon>Hyphomicrobiaceae</taxon>
        <taxon>Hyphomicrobium</taxon>
    </lineage>
</organism>
<accession>A0A6I3KKR0</accession>
<evidence type="ECO:0000313" key="1">
    <source>
        <dbReference type="EMBL" id="MTD95714.1"/>
    </source>
</evidence>
<evidence type="ECO:0000313" key="2">
    <source>
        <dbReference type="Proteomes" id="UP000440694"/>
    </source>
</evidence>
<name>A0A6I3KKR0_9HYPH</name>
<dbReference type="AlphaFoldDB" id="A0A6I3KKR0"/>
<sequence length="174" mass="18353">MNKSLVALIGTLIAAATIFASSAEAGLKIRLGFGGFPAFNSHGGGGGYSHRHYKRKRYIARRVAKKTYVAKKSTPSVSKVAKVDKKVSKPEVVATAPVTDEVEVIADTENSSIASAAEPIKTSAIAEPETETPVAVKVDAKSAKDEAKPDKTAGKLDCKKFFPSVGMTLSVRCE</sequence>
<dbReference type="EMBL" id="WMBQ01000002">
    <property type="protein sequence ID" value="MTD95714.1"/>
    <property type="molecule type" value="Genomic_DNA"/>
</dbReference>
<dbReference type="RefSeq" id="WP_154740225.1">
    <property type="nucleotide sequence ID" value="NZ_WMBQ01000002.1"/>
</dbReference>
<gene>
    <name evidence="1" type="ORF">GIW81_15345</name>
</gene>
<dbReference type="Proteomes" id="UP000440694">
    <property type="component" value="Unassembled WGS sequence"/>
</dbReference>
<proteinExistence type="predicted"/>
<keyword evidence="2" id="KW-1185">Reference proteome</keyword>